<evidence type="ECO:0000256" key="1">
    <source>
        <dbReference type="ARBA" id="ARBA00022801"/>
    </source>
</evidence>
<evidence type="ECO:0000313" key="4">
    <source>
        <dbReference type="EMBL" id="GJG32173.1"/>
    </source>
</evidence>
<reference evidence="4" key="1">
    <citation type="submission" date="2021-08" db="EMBL/GenBank/DDBJ databases">
        <title>Prevotella lacticifex sp. nov., isolated from rumen of cow.</title>
        <authorList>
            <person name="Shinkai T."/>
            <person name="Ikeyama N."/>
            <person name="Kumagai M."/>
            <person name="Ohmori H."/>
            <person name="Sakamoto M."/>
            <person name="Ohkuma M."/>
            <person name="Mitsumori M."/>
        </authorList>
    </citation>
    <scope>NUCLEOTIDE SEQUENCE</scope>
    <source>
        <strain evidence="4">JCM 8259</strain>
    </source>
</reference>
<dbReference type="GO" id="GO:0000272">
    <property type="term" value="P:polysaccharide catabolic process"/>
    <property type="evidence" value="ECO:0007669"/>
    <property type="project" value="InterPro"/>
</dbReference>
<dbReference type="AlphaFoldDB" id="A0AA37HZT7"/>
<name>A0AA37HZT7_XYLRU</name>
<dbReference type="GO" id="GO:0004553">
    <property type="term" value="F:hydrolase activity, hydrolyzing O-glycosyl compounds"/>
    <property type="evidence" value="ECO:0007669"/>
    <property type="project" value="InterPro"/>
</dbReference>
<dbReference type="Proteomes" id="UP000887097">
    <property type="component" value="Unassembled WGS sequence"/>
</dbReference>
<dbReference type="Gene3D" id="2.60.40.1080">
    <property type="match status" value="1"/>
</dbReference>
<dbReference type="EMBL" id="BPTT01000001">
    <property type="protein sequence ID" value="GJG32173.1"/>
    <property type="molecule type" value="Genomic_DNA"/>
</dbReference>
<comment type="caution">
    <text evidence="4">The sequence shown here is derived from an EMBL/GenBank/DDBJ whole genome shotgun (WGS) entry which is preliminary data.</text>
</comment>
<accession>A0AA37HZT7</accession>
<evidence type="ECO:0000259" key="3">
    <source>
        <dbReference type="Pfam" id="PF00150"/>
    </source>
</evidence>
<dbReference type="SUPFAM" id="SSF51445">
    <property type="entry name" value="(Trans)glycosidases"/>
    <property type="match status" value="1"/>
</dbReference>
<protein>
    <recommendedName>
        <fullName evidence="3">Glycoside hydrolase family 5 domain-containing protein</fullName>
    </recommendedName>
</protein>
<feature type="domain" description="Glycoside hydrolase family 5" evidence="3">
    <location>
        <begin position="41"/>
        <end position="289"/>
    </location>
</feature>
<gene>
    <name evidence="4" type="ORF">PRMUPPPA20_02820</name>
</gene>
<dbReference type="InterPro" id="IPR017853">
    <property type="entry name" value="GH"/>
</dbReference>
<keyword evidence="2" id="KW-0326">Glycosidase</keyword>
<organism evidence="4 5">
    <name type="scientific">Xylanibacter ruminicola</name>
    <name type="common">Prevotella ruminicola</name>
    <dbReference type="NCBI Taxonomy" id="839"/>
    <lineage>
        <taxon>Bacteria</taxon>
        <taxon>Pseudomonadati</taxon>
        <taxon>Bacteroidota</taxon>
        <taxon>Bacteroidia</taxon>
        <taxon>Bacteroidales</taxon>
        <taxon>Prevotellaceae</taxon>
        <taxon>Xylanibacter</taxon>
    </lineage>
</organism>
<keyword evidence="1" id="KW-0378">Hydrolase</keyword>
<dbReference type="InterPro" id="IPR001547">
    <property type="entry name" value="Glyco_hydro_5"/>
</dbReference>
<evidence type="ECO:0000313" key="5">
    <source>
        <dbReference type="Proteomes" id="UP000887097"/>
    </source>
</evidence>
<dbReference type="Gene3D" id="3.20.20.80">
    <property type="entry name" value="Glycosidases"/>
    <property type="match status" value="1"/>
</dbReference>
<sequence length="678" mass="75843">MDTPSNYFNGGRWEGSKALGWWDHYNDTGVTNCLAYFEKLFKGMEKAKCDVFRLHMDPAWTNDPADGYVYAGSVGQASDASGEADIKKFNPERYQKYMPQLYLKLAEMAMKYGMYVVVRPPGVCPHDLKVGDYYNQYLMYVWDVFSQQEFVKDHAGQISIELANEPVNLRNAQNQDDPKALHDYFQPIVNKIRENGFTGIIWAPGTGWQANYTSYATYPIEGDNIGYAVHDYTGWYGCSDANPDPQNKIEQFHKQVPVVDTNPIIITEVDWSPENPSAQGHYNEHNEWVQPNYGTWSTGSTSKWGKAYKAMLDYYGNISMTLSGTGCLFDIDKLLSTGNVYPAFNGLEEACGKACMDWYAEYYTVNYPHADDEAETGDFYTIESLKADQESFDLMIGDKTKILLNVLYRDGHTKDISDVATYEVDEPSVVEVKKGSIRALANGEAQVQASYTDVQGIIWKKSFVVKVTGLDLGALTALSSLSDITDQPFAIVNKESQKMFYGPENQNLDMGDPLGVINNKSISGYMFKAEAISGRDGCYLLRLMTLNGSEYSVYGKPGYLNSQPTTGWCSFILGLNNQNGEDVKDGAVWEIKYESGKGFTLKNMATGKYLKDAAPAKYDAPAYFDFLKSSVTAGIHKVERSVDNDAVYTLQGIKIATLQQWDALPRGIYIVGGKKKLK</sequence>
<evidence type="ECO:0000256" key="2">
    <source>
        <dbReference type="ARBA" id="ARBA00023295"/>
    </source>
</evidence>
<dbReference type="Pfam" id="PF00150">
    <property type="entry name" value="Cellulase"/>
    <property type="match status" value="1"/>
</dbReference>
<proteinExistence type="predicted"/>